<accession>A0ABP8HGS5</accession>
<dbReference type="Gene3D" id="1.10.260.40">
    <property type="entry name" value="lambda repressor-like DNA-binding domains"/>
    <property type="match status" value="1"/>
</dbReference>
<reference evidence="3" key="1">
    <citation type="journal article" date="2019" name="Int. J. Syst. Evol. Microbiol.">
        <title>The Global Catalogue of Microorganisms (GCM) 10K type strain sequencing project: providing services to taxonomists for standard genome sequencing and annotation.</title>
        <authorList>
            <consortium name="The Broad Institute Genomics Platform"/>
            <consortium name="The Broad Institute Genome Sequencing Center for Infectious Disease"/>
            <person name="Wu L."/>
            <person name="Ma J."/>
        </authorList>
    </citation>
    <scope>NUCLEOTIDE SEQUENCE [LARGE SCALE GENOMIC DNA]</scope>
    <source>
        <strain evidence="3">JCM 17666</strain>
    </source>
</reference>
<comment type="caution">
    <text evidence="2">The sequence shown here is derived from an EMBL/GenBank/DDBJ whole genome shotgun (WGS) entry which is preliminary data.</text>
</comment>
<dbReference type="SMART" id="SM00530">
    <property type="entry name" value="HTH_XRE"/>
    <property type="match status" value="1"/>
</dbReference>
<dbReference type="PROSITE" id="PS50943">
    <property type="entry name" value="HTH_CROC1"/>
    <property type="match status" value="1"/>
</dbReference>
<dbReference type="Pfam" id="PF13560">
    <property type="entry name" value="HTH_31"/>
    <property type="match status" value="1"/>
</dbReference>
<dbReference type="SUPFAM" id="SSF47413">
    <property type="entry name" value="lambda repressor-like DNA-binding domains"/>
    <property type="match status" value="1"/>
</dbReference>
<dbReference type="Proteomes" id="UP001501671">
    <property type="component" value="Unassembled WGS sequence"/>
</dbReference>
<evidence type="ECO:0000259" key="1">
    <source>
        <dbReference type="PROSITE" id="PS50943"/>
    </source>
</evidence>
<keyword evidence="3" id="KW-1185">Reference proteome</keyword>
<dbReference type="InterPro" id="IPR010982">
    <property type="entry name" value="Lambda_DNA-bd_dom_sf"/>
</dbReference>
<dbReference type="InterPro" id="IPR001387">
    <property type="entry name" value="Cro/C1-type_HTH"/>
</dbReference>
<dbReference type="CDD" id="cd00093">
    <property type="entry name" value="HTH_XRE"/>
    <property type="match status" value="1"/>
</dbReference>
<organism evidence="2 3">
    <name type="scientific">Pigmentiphaga soli</name>
    <dbReference type="NCBI Taxonomy" id="1007095"/>
    <lineage>
        <taxon>Bacteria</taxon>
        <taxon>Pseudomonadati</taxon>
        <taxon>Pseudomonadota</taxon>
        <taxon>Betaproteobacteria</taxon>
        <taxon>Burkholderiales</taxon>
        <taxon>Alcaligenaceae</taxon>
        <taxon>Pigmentiphaga</taxon>
    </lineage>
</organism>
<proteinExistence type="predicted"/>
<sequence>MLIEPADTLSPSIDFRSIGERLRAHRLGAGLRAETVAGQLGVSRAAVYRMEKGEIVKIETLERLARILDTTLASLLGVDTEYYTSPVAYFERMRQLETDATRIMAHFEPISFLLTSDQYGGYLEQMLREAEPQGDEAPIAAVMKLLQERKRAFARRRPPIVSLIGLREIERFVHFGLVGRIDLPPSVRMERSLAARREVERIVGLLQEHPLDMQIGIVDGSMPNATFQVFERPGGAFVAVSPFRFGELPNITAGIAQVTAAPQAVALYTKMVEDLWQRAYKGEHAAEVLTRMLKVV</sequence>
<gene>
    <name evidence="2" type="ORF">GCM10023144_37010</name>
</gene>
<protein>
    <recommendedName>
        <fullName evidence="1">HTH cro/C1-type domain-containing protein</fullName>
    </recommendedName>
</protein>
<feature type="domain" description="HTH cro/C1-type" evidence="1">
    <location>
        <begin position="22"/>
        <end position="75"/>
    </location>
</feature>
<name>A0ABP8HGS5_9BURK</name>
<evidence type="ECO:0000313" key="2">
    <source>
        <dbReference type="EMBL" id="GAA4339127.1"/>
    </source>
</evidence>
<evidence type="ECO:0000313" key="3">
    <source>
        <dbReference type="Proteomes" id="UP001501671"/>
    </source>
</evidence>
<dbReference type="EMBL" id="BAABFO010000021">
    <property type="protein sequence ID" value="GAA4339127.1"/>
    <property type="molecule type" value="Genomic_DNA"/>
</dbReference>